<proteinExistence type="predicted"/>
<accession>A0ABT8F2X4</accession>
<sequence length="84" mass="9942">MSEWEFDLLDELYFVQPYTYLEKTLQWPQEQILSTLQSLYTKGYLRCLHNVSEEVPQAEVDLPAQFTNYHYLATKAGLLAHNTR</sequence>
<name>A0ABT8F2X4_9BACT</name>
<evidence type="ECO:0000313" key="1">
    <source>
        <dbReference type="EMBL" id="MDN4164391.1"/>
    </source>
</evidence>
<dbReference type="Proteomes" id="UP001168552">
    <property type="component" value="Unassembled WGS sequence"/>
</dbReference>
<organism evidence="1 2">
    <name type="scientific">Shiella aurantiaca</name>
    <dbReference type="NCBI Taxonomy" id="3058365"/>
    <lineage>
        <taxon>Bacteria</taxon>
        <taxon>Pseudomonadati</taxon>
        <taxon>Bacteroidota</taxon>
        <taxon>Cytophagia</taxon>
        <taxon>Cytophagales</taxon>
        <taxon>Shiellaceae</taxon>
        <taxon>Shiella</taxon>
    </lineage>
</organism>
<evidence type="ECO:0000313" key="2">
    <source>
        <dbReference type="Proteomes" id="UP001168552"/>
    </source>
</evidence>
<dbReference type="RefSeq" id="WP_320002917.1">
    <property type="nucleotide sequence ID" value="NZ_JAUHJS010000001.1"/>
</dbReference>
<comment type="caution">
    <text evidence="1">The sequence shown here is derived from an EMBL/GenBank/DDBJ whole genome shotgun (WGS) entry which is preliminary data.</text>
</comment>
<dbReference type="EMBL" id="JAUHJS010000001">
    <property type="protein sequence ID" value="MDN4164391.1"/>
    <property type="molecule type" value="Genomic_DNA"/>
</dbReference>
<reference evidence="1" key="1">
    <citation type="submission" date="2023-06" db="EMBL/GenBank/DDBJ databases">
        <title>Cytophagales bacterium Strain LB-30, isolated from soil.</title>
        <authorList>
            <person name="Liu B."/>
        </authorList>
    </citation>
    <scope>NUCLEOTIDE SEQUENCE</scope>
    <source>
        <strain evidence="1">LB-30</strain>
    </source>
</reference>
<keyword evidence="2" id="KW-1185">Reference proteome</keyword>
<protein>
    <submittedName>
        <fullName evidence="1">Uncharacterized protein</fullName>
    </submittedName>
</protein>
<gene>
    <name evidence="1" type="ORF">QWY31_02705</name>
</gene>